<evidence type="ECO:0000313" key="2">
    <source>
        <dbReference type="EMBL" id="BDZ58866.1"/>
    </source>
</evidence>
<feature type="region of interest" description="Disordered" evidence="1">
    <location>
        <begin position="80"/>
        <end position="100"/>
    </location>
</feature>
<protein>
    <submittedName>
        <fullName evidence="2">Uncharacterized protein</fullName>
    </submittedName>
</protein>
<gene>
    <name evidence="2" type="ORF">GCM10025872_25230</name>
</gene>
<dbReference type="EMBL" id="AP027735">
    <property type="protein sequence ID" value="BDZ58866.1"/>
    <property type="molecule type" value="Genomic_DNA"/>
</dbReference>
<accession>A0ABM8HD20</accession>
<reference evidence="2" key="1">
    <citation type="journal article" date="2014" name="Int. J. Syst. Evol. Microbiol.">
        <title>Complete genome of a new Firmicutes species belonging to the dominant human colonic microbiota ('Ruminococcus bicirculans') reveals two chromosomes and a selective capacity to utilize plant glucans.</title>
        <authorList>
            <consortium name="NISC Comparative Sequencing Program"/>
            <person name="Wegmann U."/>
            <person name="Louis P."/>
            <person name="Goesmann A."/>
            <person name="Henrissat B."/>
            <person name="Duncan S.H."/>
            <person name="Flint H.J."/>
        </authorList>
    </citation>
    <scope>NUCLEOTIDE SEQUENCE</scope>
    <source>
        <strain evidence="2">NBRC 110608</strain>
    </source>
</reference>
<evidence type="ECO:0000256" key="1">
    <source>
        <dbReference type="SAM" id="MobiDB-lite"/>
    </source>
</evidence>
<organism evidence="2">
    <name type="scientific">Barrientosiimonas endolithica</name>
    <dbReference type="NCBI Taxonomy" id="1535208"/>
    <lineage>
        <taxon>Bacteria</taxon>
        <taxon>Bacillati</taxon>
        <taxon>Actinomycetota</taxon>
        <taxon>Actinomycetes</taxon>
        <taxon>Micrococcales</taxon>
        <taxon>Dermacoccaceae</taxon>
        <taxon>Barrientosiimonas</taxon>
    </lineage>
</organism>
<reference evidence="2" key="2">
    <citation type="submission" date="2023-02" db="EMBL/GenBank/DDBJ databases">
        <authorList>
            <person name="Sun Q."/>
            <person name="Mori K."/>
        </authorList>
    </citation>
    <scope>NUCLEOTIDE SEQUENCE</scope>
    <source>
        <strain evidence="2">NBRC 110608</strain>
    </source>
</reference>
<feature type="region of interest" description="Disordered" evidence="1">
    <location>
        <begin position="1"/>
        <end position="27"/>
    </location>
</feature>
<sequence>MAQHAVAARDDRDLDAEEEKTWANSEAMKPAPTIAIRRGSRSMRMIVSLVWNGTPDRRITSGATACEPVAMTTWVPVIVSAPPGRSTETSRGPVKVPRPR</sequence>
<proteinExistence type="predicted"/>
<name>A0ABM8HD20_9MICO</name>